<feature type="domain" description="Response regulatory" evidence="11">
    <location>
        <begin position="1125"/>
        <end position="1242"/>
    </location>
</feature>
<feature type="domain" description="Response regulatory" evidence="11">
    <location>
        <begin position="1267"/>
        <end position="1381"/>
    </location>
</feature>
<dbReference type="InterPro" id="IPR029063">
    <property type="entry name" value="SAM-dependent_MTases_sf"/>
</dbReference>
<dbReference type="InterPro" id="IPR036890">
    <property type="entry name" value="HATPase_C_sf"/>
</dbReference>
<evidence type="ECO:0000313" key="15">
    <source>
        <dbReference type="EMBL" id="CAB3772326.1"/>
    </source>
</evidence>
<evidence type="ECO:0000256" key="6">
    <source>
        <dbReference type="PROSITE-ProRule" id="PRU00169"/>
    </source>
</evidence>
<comment type="catalytic activity">
    <reaction evidence="1">
        <text>ATP + protein L-histidine = ADP + protein N-phospho-L-histidine.</text>
        <dbReference type="EC" id="2.7.13.3"/>
    </reaction>
</comment>
<dbReference type="SUPFAM" id="SSF46894">
    <property type="entry name" value="C-terminal effector domain of the bipartite response regulators"/>
    <property type="match status" value="1"/>
</dbReference>
<protein>
    <recommendedName>
        <fullName evidence="2">histidine kinase</fullName>
        <ecNumber evidence="2">2.7.13.3</ecNumber>
    </recommendedName>
</protein>
<keyword evidence="7" id="KW-0175">Coiled coil</keyword>
<feature type="domain" description="CheR-type methyltransferase" evidence="14">
    <location>
        <begin position="241"/>
        <end position="502"/>
    </location>
</feature>
<dbReference type="SUPFAM" id="SSF52172">
    <property type="entry name" value="CheY-like"/>
    <property type="match status" value="2"/>
</dbReference>
<dbReference type="GO" id="GO:0006935">
    <property type="term" value="P:chemotaxis"/>
    <property type="evidence" value="ECO:0007669"/>
    <property type="project" value="UniProtKB-KW"/>
</dbReference>
<dbReference type="PROSITE" id="PS50123">
    <property type="entry name" value="CHER"/>
    <property type="match status" value="1"/>
</dbReference>
<sequence>MPAGLLPQADTVRPRSRRRRLPVSRPRGEDASFPVVGIGALAGGLEASRKLIDALPADNGMSFVLIQHLDPSHESMMVDLLAEHTTMPVLQATDGMPLEREHLYVIAPGTYLSVGNGALHVSEPEARHGARMPFDFLLHSLAEEYGARAVCIILSGTGSDGSLGLKAIGEKCGLVIAQDPNEAAYDGMPRSAIMTDGVDLVLPVARIPAALTEFRRRAAASTTTQDSPPARDAKPDGLPIIIDLLRTKTGHDFTLYKAGTLQRRIRRRMALAAIEADDIGRYIVILRDDGEELELLAKDLLINVTGFFRDPEVFDFLARTIVPELIGSRTAGQSLRIWTAGCSTGEETYSLAMLFREQIAAAGSEVKLQIFASDIDPDAVARAREGVYPETIEADVSPTRLARFFAPEDHHYRVLPELRSTVVFTVHDVLADPPFSRLDLVSCRNLLIYLRPDAQARVMSLLHFSLREGGILLLGSAETVNDVEGRFELVSKAERVYRHIGRSRLGDFGLSVGSREAVPLPALEELARHARPREAAIAELCRRLVIETYAPTAVLINRSYECLYFLGPTDRYLRVAPGAPTHDLLAMAPDGIRTRLRSALQQSSQGNVRVTVKGGTTTHDGKVVPFNIDVQPVMSDGESLILIGFVDLPEHVLAQTLPITPKELSRIAELEHELEATRSELQGAIRNLEVSSAEQKAINEEAQSVNEEYQSTNEELLTSKEELQSLNEELTALNSQLQETLDRQRTTYNDLQNVLYSTDVATLFLDTDLNIRFFTPATKLLFSVIPGDIGRPLADLRALAADGALLADARTVLQTAVPLEQEIEARSGVWFIRRILPYRTHDNGVEGVVITFTDITERKLAAKTLEDARQLAEQANVAKSRFLAAASHDLRQPLQTLALLHSLLPKLVQGDEGQRIIARLDQTLAAMSGMLNTLLDINQIEAGTVRAEIVSFPVNDLLVPLRDEFSYQAEAQGITLRVVPCHLSVRSDPRLLDQVIRNLLANALKYTPRGKVLLGCRRHEGMVSIEIWDTGIGIPPNELDAIFDEYHQLDNAARERHRGLGLGLSIARSLAHLMGHRIRVRSQPRKGSVFTIEVGHSMGEATPSHASRRPVSPEGAVEEVHRTGAILVVEDDPEVRGLLEVLLTDEGHRAAAAPDGIAAMAWVTRDTFRPDLILADYNLPNGMDGLQVAAKIREALHRQIPVIILTGDISTGALRAIARENCVQFNKPVQLVALTQSIQHLLAALPPSPPAITPHLIEMAGDQGPPVIFVVDDDSHVCEAIRAVLEEDGQTVETYESCEVFLASYSPRREACLLIDAYLPAMSGLELLERLRDTRQPLPAIMITGHSDVSMAVRAMKAGAADFIEKPIGRIELLDSIKRAFEQSRDSNKLLAWRERAARHVASLTQRQRQIMDQVLAGQPSKVIAADLGISQRTVENHRAAIMRKTGSTSLPALARLALAAAWNDAEAKLVRDEVAGAAARRIDGG</sequence>
<dbReference type="SUPFAM" id="SSF55874">
    <property type="entry name" value="ATPase domain of HSP90 chaperone/DNA topoisomerase II/histidine kinase"/>
    <property type="match status" value="1"/>
</dbReference>
<dbReference type="Gene3D" id="3.40.50.150">
    <property type="entry name" value="Vaccinia Virus protein VP39"/>
    <property type="match status" value="1"/>
</dbReference>
<evidence type="ECO:0000256" key="2">
    <source>
        <dbReference type="ARBA" id="ARBA00012438"/>
    </source>
</evidence>
<dbReference type="Pfam" id="PF00072">
    <property type="entry name" value="Response_reg"/>
    <property type="match status" value="2"/>
</dbReference>
<dbReference type="Pfam" id="PF02518">
    <property type="entry name" value="HATPase_c"/>
    <property type="match status" value="1"/>
</dbReference>
<dbReference type="Gene3D" id="1.10.10.10">
    <property type="entry name" value="Winged helix-like DNA-binding domain superfamily/Winged helix DNA-binding domain"/>
    <property type="match status" value="1"/>
</dbReference>
<dbReference type="GO" id="GO:0005737">
    <property type="term" value="C:cytoplasm"/>
    <property type="evidence" value="ECO:0007669"/>
    <property type="project" value="InterPro"/>
</dbReference>
<comment type="caution">
    <text evidence="5">Lacks conserved residue(s) required for the propagation of feature annotation.</text>
</comment>
<gene>
    <name evidence="15" type="primary">rcsC_19</name>
    <name evidence="15" type="ORF">LMG29542_06854</name>
</gene>
<dbReference type="Pfam" id="PF03705">
    <property type="entry name" value="CheR_N"/>
    <property type="match status" value="1"/>
</dbReference>
<feature type="coiled-coil region" evidence="7">
    <location>
        <begin position="667"/>
        <end position="754"/>
    </location>
</feature>
<evidence type="ECO:0000259" key="13">
    <source>
        <dbReference type="PROSITE" id="PS50122"/>
    </source>
</evidence>
<evidence type="ECO:0000259" key="11">
    <source>
        <dbReference type="PROSITE" id="PS50110"/>
    </source>
</evidence>
<dbReference type="EMBL" id="CADIKH010000058">
    <property type="protein sequence ID" value="CAB3772326.1"/>
    <property type="molecule type" value="Genomic_DNA"/>
</dbReference>
<keyword evidence="15" id="KW-0418">Kinase</keyword>
<dbReference type="PANTHER" id="PTHR24422:SF27">
    <property type="entry name" value="PROTEIN-GLUTAMATE O-METHYLTRANSFERASE"/>
    <property type="match status" value="1"/>
</dbReference>
<dbReference type="PANTHER" id="PTHR24422">
    <property type="entry name" value="CHEMOTAXIS PROTEIN METHYLTRANSFERASE"/>
    <property type="match status" value="1"/>
</dbReference>
<dbReference type="GO" id="GO:0000155">
    <property type="term" value="F:phosphorelay sensor kinase activity"/>
    <property type="evidence" value="ECO:0007669"/>
    <property type="project" value="InterPro"/>
</dbReference>
<dbReference type="Gene3D" id="1.10.287.130">
    <property type="match status" value="1"/>
</dbReference>
<feature type="domain" description="CheB-type methylesterase" evidence="13">
    <location>
        <begin position="29"/>
        <end position="218"/>
    </location>
</feature>
<dbReference type="Gene3D" id="3.40.50.2300">
    <property type="match status" value="2"/>
</dbReference>
<dbReference type="FunFam" id="3.30.565.10:FF:000049">
    <property type="entry name" value="Two-component sensor histidine kinase"/>
    <property type="match status" value="1"/>
</dbReference>
<dbReference type="CDD" id="cd00082">
    <property type="entry name" value="HisKA"/>
    <property type="match status" value="1"/>
</dbReference>
<evidence type="ECO:0000256" key="1">
    <source>
        <dbReference type="ARBA" id="ARBA00000085"/>
    </source>
</evidence>
<dbReference type="SUPFAM" id="SSF52738">
    <property type="entry name" value="Methylesterase CheB, C-terminal domain"/>
    <property type="match status" value="1"/>
</dbReference>
<proteinExistence type="predicted"/>
<dbReference type="InterPro" id="IPR036388">
    <property type="entry name" value="WH-like_DNA-bd_sf"/>
</dbReference>
<dbReference type="PROSITE" id="PS00622">
    <property type="entry name" value="HTH_LUXR_1"/>
    <property type="match status" value="1"/>
</dbReference>
<evidence type="ECO:0000256" key="5">
    <source>
        <dbReference type="PROSITE-ProRule" id="PRU00050"/>
    </source>
</evidence>
<dbReference type="InterPro" id="IPR022642">
    <property type="entry name" value="CheR_C"/>
</dbReference>
<dbReference type="PROSITE" id="PS50113">
    <property type="entry name" value="PAC"/>
    <property type="match status" value="1"/>
</dbReference>
<feature type="region of interest" description="Disordered" evidence="8">
    <location>
        <begin position="1"/>
        <end position="28"/>
    </location>
</feature>
<evidence type="ECO:0000313" key="16">
    <source>
        <dbReference type="Proteomes" id="UP000494363"/>
    </source>
</evidence>
<dbReference type="CDD" id="cd00130">
    <property type="entry name" value="PAS"/>
    <property type="match status" value="1"/>
</dbReference>
<dbReference type="InterPro" id="IPR022641">
    <property type="entry name" value="CheR_N"/>
</dbReference>
<dbReference type="RefSeq" id="WP_175232234.1">
    <property type="nucleotide sequence ID" value="NZ_CADIKH010000058.1"/>
</dbReference>
<dbReference type="GO" id="GO:0003677">
    <property type="term" value="F:DNA binding"/>
    <property type="evidence" value="ECO:0007669"/>
    <property type="project" value="UniProtKB-KW"/>
</dbReference>
<dbReference type="EC" id="2.7.13.3" evidence="2"/>
<dbReference type="Pfam" id="PF00196">
    <property type="entry name" value="GerE"/>
    <property type="match status" value="1"/>
</dbReference>
<keyword evidence="15" id="KW-0808">Transferase</keyword>
<keyword evidence="6" id="KW-0597">Phosphoprotein</keyword>
<dbReference type="PROSITE" id="PS50043">
    <property type="entry name" value="HTH_LUXR_2"/>
    <property type="match status" value="1"/>
</dbReference>
<dbReference type="Gene3D" id="3.30.565.10">
    <property type="entry name" value="Histidine kinase-like ATPase, C-terminal domain"/>
    <property type="match status" value="1"/>
</dbReference>
<feature type="domain" description="HTH luxR-type" evidence="9">
    <location>
        <begin position="1397"/>
        <end position="1462"/>
    </location>
</feature>
<dbReference type="InterPro" id="IPR036097">
    <property type="entry name" value="HisK_dim/P_sf"/>
</dbReference>
<dbReference type="CDD" id="cd06170">
    <property type="entry name" value="LuxR_C_like"/>
    <property type="match status" value="1"/>
</dbReference>
<evidence type="ECO:0000256" key="7">
    <source>
        <dbReference type="SAM" id="Coils"/>
    </source>
</evidence>
<dbReference type="InterPro" id="IPR050903">
    <property type="entry name" value="Bact_Chemotaxis_MeTrfase"/>
</dbReference>
<dbReference type="InterPro" id="IPR011006">
    <property type="entry name" value="CheY-like_superfamily"/>
</dbReference>
<dbReference type="PROSITE" id="PS50122">
    <property type="entry name" value="CHEB"/>
    <property type="match status" value="1"/>
</dbReference>
<dbReference type="InterPro" id="IPR016032">
    <property type="entry name" value="Sig_transdc_resp-reg_C-effctor"/>
</dbReference>
<keyword evidence="4" id="KW-0238">DNA-binding</keyword>
<organism evidence="15 16">
    <name type="scientific">Paraburkholderia humisilvae</name>
    <dbReference type="NCBI Taxonomy" id="627669"/>
    <lineage>
        <taxon>Bacteria</taxon>
        <taxon>Pseudomonadati</taxon>
        <taxon>Pseudomonadota</taxon>
        <taxon>Betaproteobacteria</taxon>
        <taxon>Burkholderiales</taxon>
        <taxon>Burkholderiaceae</taxon>
        <taxon>Paraburkholderia</taxon>
    </lineage>
</organism>
<evidence type="ECO:0000256" key="8">
    <source>
        <dbReference type="SAM" id="MobiDB-lite"/>
    </source>
</evidence>
<dbReference type="SMART" id="SM00138">
    <property type="entry name" value="MeTrc"/>
    <property type="match status" value="1"/>
</dbReference>
<dbReference type="SMART" id="SM00421">
    <property type="entry name" value="HTH_LUXR"/>
    <property type="match status" value="1"/>
</dbReference>
<evidence type="ECO:0000256" key="3">
    <source>
        <dbReference type="ARBA" id="ARBA00022500"/>
    </source>
</evidence>
<dbReference type="GO" id="GO:0008757">
    <property type="term" value="F:S-adenosylmethionine-dependent methyltransferase activity"/>
    <property type="evidence" value="ECO:0007669"/>
    <property type="project" value="InterPro"/>
</dbReference>
<dbReference type="InterPro" id="IPR000014">
    <property type="entry name" value="PAS"/>
</dbReference>
<feature type="domain" description="Histidine kinase" evidence="10">
    <location>
        <begin position="885"/>
        <end position="1098"/>
    </location>
</feature>
<dbReference type="Proteomes" id="UP000494363">
    <property type="component" value="Unassembled WGS sequence"/>
</dbReference>
<evidence type="ECO:0000259" key="14">
    <source>
        <dbReference type="PROSITE" id="PS50123"/>
    </source>
</evidence>
<accession>A0A6J5F566</accession>
<evidence type="ECO:0000256" key="4">
    <source>
        <dbReference type="ARBA" id="ARBA00023125"/>
    </source>
</evidence>
<dbReference type="InterPro" id="IPR035965">
    <property type="entry name" value="PAS-like_dom_sf"/>
</dbReference>
<dbReference type="InterPro" id="IPR000700">
    <property type="entry name" value="PAS-assoc_C"/>
</dbReference>
<dbReference type="Pfam" id="PF01739">
    <property type="entry name" value="CheR"/>
    <property type="match status" value="1"/>
</dbReference>
<dbReference type="PROSITE" id="PS50110">
    <property type="entry name" value="RESPONSE_REGULATORY"/>
    <property type="match status" value="2"/>
</dbReference>
<dbReference type="InterPro" id="IPR000673">
    <property type="entry name" value="Sig_transdc_resp-reg_Me-estase"/>
</dbReference>
<dbReference type="PRINTS" id="PR00996">
    <property type="entry name" value="CHERMTFRASE"/>
</dbReference>
<dbReference type="SUPFAM" id="SSF55785">
    <property type="entry name" value="PYP-like sensor domain (PAS domain)"/>
    <property type="match status" value="1"/>
</dbReference>
<dbReference type="CDD" id="cd00156">
    <property type="entry name" value="REC"/>
    <property type="match status" value="1"/>
</dbReference>
<keyword evidence="16" id="KW-1185">Reference proteome</keyword>
<dbReference type="InterPro" id="IPR003661">
    <property type="entry name" value="HisK_dim/P_dom"/>
</dbReference>
<reference evidence="15 16" key="1">
    <citation type="submission" date="2020-04" db="EMBL/GenBank/DDBJ databases">
        <authorList>
            <person name="De Canck E."/>
        </authorList>
    </citation>
    <scope>NUCLEOTIDE SEQUENCE [LARGE SCALE GENOMIC DNA]</scope>
    <source>
        <strain evidence="15 16">LMG 29542</strain>
    </source>
</reference>
<dbReference type="CDD" id="cd16922">
    <property type="entry name" value="HATPase_EvgS-ArcB-TorS-like"/>
    <property type="match status" value="1"/>
</dbReference>
<dbReference type="SUPFAM" id="SSF47384">
    <property type="entry name" value="Homodimeric domain of signal transducing histidine kinase"/>
    <property type="match status" value="1"/>
</dbReference>
<dbReference type="Pfam" id="PF00512">
    <property type="entry name" value="HisKA"/>
    <property type="match status" value="1"/>
</dbReference>
<dbReference type="GO" id="GO:0008984">
    <property type="term" value="F:protein-glutamate methylesterase activity"/>
    <property type="evidence" value="ECO:0007669"/>
    <property type="project" value="InterPro"/>
</dbReference>
<dbReference type="Pfam" id="PF13596">
    <property type="entry name" value="PAS_10"/>
    <property type="match status" value="1"/>
</dbReference>
<dbReference type="GO" id="GO:0006355">
    <property type="term" value="P:regulation of DNA-templated transcription"/>
    <property type="evidence" value="ECO:0007669"/>
    <property type="project" value="InterPro"/>
</dbReference>
<dbReference type="InterPro" id="IPR003594">
    <property type="entry name" value="HATPase_dom"/>
</dbReference>
<dbReference type="Gene3D" id="3.30.450.20">
    <property type="entry name" value="PAS domain"/>
    <property type="match status" value="1"/>
</dbReference>
<dbReference type="GO" id="GO:0000156">
    <property type="term" value="F:phosphorelay response regulator activity"/>
    <property type="evidence" value="ECO:0007669"/>
    <property type="project" value="InterPro"/>
</dbReference>
<dbReference type="SUPFAM" id="SSF53335">
    <property type="entry name" value="S-adenosyl-L-methionine-dependent methyltransferases"/>
    <property type="match status" value="1"/>
</dbReference>
<dbReference type="SUPFAM" id="SSF47757">
    <property type="entry name" value="Chemotaxis receptor methyltransferase CheR, N-terminal domain"/>
    <property type="match status" value="1"/>
</dbReference>
<dbReference type="Gene3D" id="3.40.50.180">
    <property type="entry name" value="Methylesterase CheB, C-terminal domain"/>
    <property type="match status" value="1"/>
</dbReference>
<feature type="modified residue" description="4-aspartylphosphate" evidence="6">
    <location>
        <position position="1176"/>
    </location>
</feature>
<dbReference type="PROSITE" id="PS50109">
    <property type="entry name" value="HIS_KIN"/>
    <property type="match status" value="1"/>
</dbReference>
<evidence type="ECO:0000259" key="10">
    <source>
        <dbReference type="PROSITE" id="PS50109"/>
    </source>
</evidence>
<dbReference type="InterPro" id="IPR000792">
    <property type="entry name" value="Tscrpt_reg_LuxR_C"/>
</dbReference>
<dbReference type="InterPro" id="IPR001789">
    <property type="entry name" value="Sig_transdc_resp-reg_receiver"/>
</dbReference>
<dbReference type="PRINTS" id="PR00038">
    <property type="entry name" value="HTHLUXR"/>
</dbReference>
<dbReference type="SMART" id="SM00387">
    <property type="entry name" value="HATPase_c"/>
    <property type="match status" value="1"/>
</dbReference>
<dbReference type="InterPro" id="IPR035909">
    <property type="entry name" value="CheB_C"/>
</dbReference>
<dbReference type="Pfam" id="PF01339">
    <property type="entry name" value="CheB_methylest"/>
    <property type="match status" value="1"/>
</dbReference>
<keyword evidence="3" id="KW-0145">Chemotaxis</keyword>
<dbReference type="SMART" id="SM00388">
    <property type="entry name" value="HisKA"/>
    <property type="match status" value="1"/>
</dbReference>
<evidence type="ECO:0000259" key="12">
    <source>
        <dbReference type="PROSITE" id="PS50113"/>
    </source>
</evidence>
<dbReference type="InterPro" id="IPR005467">
    <property type="entry name" value="His_kinase_dom"/>
</dbReference>
<dbReference type="CDD" id="cd16434">
    <property type="entry name" value="CheB-CheR_fusion"/>
    <property type="match status" value="1"/>
</dbReference>
<name>A0A6J5F566_9BURK</name>
<dbReference type="InterPro" id="IPR000780">
    <property type="entry name" value="CheR_MeTrfase"/>
</dbReference>
<evidence type="ECO:0000259" key="9">
    <source>
        <dbReference type="PROSITE" id="PS50043"/>
    </source>
</evidence>
<dbReference type="SMART" id="SM00448">
    <property type="entry name" value="REC"/>
    <property type="match status" value="2"/>
</dbReference>
<feature type="domain" description="PAC" evidence="12">
    <location>
        <begin position="817"/>
        <end position="867"/>
    </location>
</feature>
<feature type="modified residue" description="4-aspartylphosphate" evidence="6">
    <location>
        <position position="1316"/>
    </location>
</feature>